<sequence length="147" mass="16505">MKTLQFTKEIKAPAQKVWDTLWNETTYPQWTDAFSPGAGSTVQSDWKVGGRTLFVDGKGNGMISTIKTKNEPYDIVFEHLGEVADGKEDTISEKVKSWAGSLEEYHLSEEDGITKLKASVQTGEEWEETLNKGFTKGLEEVKRLSEQ</sequence>
<evidence type="ECO:0000313" key="3">
    <source>
        <dbReference type="EMBL" id="SMC94731.1"/>
    </source>
</evidence>
<dbReference type="OrthoDB" id="384974at2"/>
<dbReference type="STRING" id="475255.SAMN04488101_106127"/>
<proteinExistence type="inferred from homology"/>
<gene>
    <name evidence="3" type="ORF">SAMN04488101_106127</name>
</gene>
<dbReference type="CDD" id="cd07814">
    <property type="entry name" value="SRPBCC_CalC_Aha1-like"/>
    <property type="match status" value="1"/>
</dbReference>
<dbReference type="Pfam" id="PF08327">
    <property type="entry name" value="AHSA1"/>
    <property type="match status" value="1"/>
</dbReference>
<dbReference type="EMBL" id="FWYB01000006">
    <property type="protein sequence ID" value="SMC94731.1"/>
    <property type="molecule type" value="Genomic_DNA"/>
</dbReference>
<dbReference type="AlphaFoldDB" id="A0A1W2DBB6"/>
<comment type="similarity">
    <text evidence="1">Belongs to the AHA1 family.</text>
</comment>
<dbReference type="RefSeq" id="WP_084289865.1">
    <property type="nucleotide sequence ID" value="NZ_FWYB01000006.1"/>
</dbReference>
<dbReference type="Proteomes" id="UP000192678">
    <property type="component" value="Unassembled WGS sequence"/>
</dbReference>
<evidence type="ECO:0000313" key="4">
    <source>
        <dbReference type="Proteomes" id="UP000192678"/>
    </source>
</evidence>
<dbReference type="SUPFAM" id="SSF55961">
    <property type="entry name" value="Bet v1-like"/>
    <property type="match status" value="1"/>
</dbReference>
<keyword evidence="4" id="KW-1185">Reference proteome</keyword>
<dbReference type="InterPro" id="IPR023393">
    <property type="entry name" value="START-like_dom_sf"/>
</dbReference>
<organism evidence="3 4">
    <name type="scientific">Pedobacter nyackensis</name>
    <dbReference type="NCBI Taxonomy" id="475255"/>
    <lineage>
        <taxon>Bacteria</taxon>
        <taxon>Pseudomonadati</taxon>
        <taxon>Bacteroidota</taxon>
        <taxon>Sphingobacteriia</taxon>
        <taxon>Sphingobacteriales</taxon>
        <taxon>Sphingobacteriaceae</taxon>
        <taxon>Pedobacter</taxon>
    </lineage>
</organism>
<dbReference type="Gene3D" id="3.30.530.20">
    <property type="match status" value="1"/>
</dbReference>
<accession>A0A1W2DBB6</accession>
<dbReference type="InterPro" id="IPR013538">
    <property type="entry name" value="ASHA1/2-like_C"/>
</dbReference>
<evidence type="ECO:0000259" key="2">
    <source>
        <dbReference type="Pfam" id="PF08327"/>
    </source>
</evidence>
<name>A0A1W2DBB6_9SPHI</name>
<reference evidence="3 4" key="1">
    <citation type="submission" date="2017-04" db="EMBL/GenBank/DDBJ databases">
        <authorList>
            <person name="Afonso C.L."/>
            <person name="Miller P.J."/>
            <person name="Scott M.A."/>
            <person name="Spackman E."/>
            <person name="Goraichik I."/>
            <person name="Dimitrov K.M."/>
            <person name="Suarez D.L."/>
            <person name="Swayne D.E."/>
        </authorList>
    </citation>
    <scope>NUCLEOTIDE SEQUENCE [LARGE SCALE GENOMIC DNA]</scope>
    <source>
        <strain evidence="3 4">DSM 19625</strain>
    </source>
</reference>
<protein>
    <submittedName>
        <fullName evidence="3">Activator of Hsp90 ATPase homolog 1-like protein</fullName>
    </submittedName>
</protein>
<feature type="domain" description="Activator of Hsp90 ATPase homologue 1/2-like C-terminal" evidence="2">
    <location>
        <begin position="11"/>
        <end position="141"/>
    </location>
</feature>
<evidence type="ECO:0000256" key="1">
    <source>
        <dbReference type="ARBA" id="ARBA00006817"/>
    </source>
</evidence>